<dbReference type="PANTHER" id="PTHR10151">
    <property type="entry name" value="ECTONUCLEOTIDE PYROPHOSPHATASE/PHOSPHODIESTERASE"/>
    <property type="match status" value="1"/>
</dbReference>
<sequence length="434" mass="49873">MKKLTKYLYIISFDGLATLDFDYISSLPNFKEFLSQASYCKKVYSVYPSLTYPAHASIVTGKYPKNHGIINNTLLQPNRESPDWYWSRHYIKGDTIYDLAIDKGMTVASLLWPVTAKSRIQYNMPEIFANRFWQNQIMVSLLNGNPLFQFQLNRKFGSLRNGMKEPELDDFIHKSFLYTIKNKKTDITFVHYSDLDSMRHCSGFYSEEAKNALLRHDKRLGEIIYTLKENNMYEDSTIVILGDHSSMDENKIIDLNVLLKSNGYIDVDSSGKIKNYRAIAKNCDGCAYIYLKDKNDSTLTDTLYSLIDNFNKENPCIEEIYKKDTVVKLGADPNCAFMVEAKKGFYFLDDVEEDIIRHVEPGDINRFRNITKATHGYSPYKKDYTTVFMAGGRGIKKSVVIDTMNLVDEGPTMAKLLGIEMKDADGKIINEILE</sequence>
<accession>A0A2T0BI04</accession>
<gene>
    <name evidence="1" type="ORF">CLLU_26350</name>
</gene>
<dbReference type="EMBL" id="PVXP01000045">
    <property type="protein sequence ID" value="PRR83504.1"/>
    <property type="molecule type" value="Genomic_DNA"/>
</dbReference>
<dbReference type="InterPro" id="IPR002591">
    <property type="entry name" value="Phosphodiest/P_Trfase"/>
</dbReference>
<dbReference type="RefSeq" id="WP_106010227.1">
    <property type="nucleotide sequence ID" value="NZ_JALCPJ010000038.1"/>
</dbReference>
<evidence type="ECO:0000313" key="1">
    <source>
        <dbReference type="EMBL" id="PRR83504.1"/>
    </source>
</evidence>
<dbReference type="GO" id="GO:0016787">
    <property type="term" value="F:hydrolase activity"/>
    <property type="evidence" value="ECO:0007669"/>
    <property type="project" value="UniProtKB-ARBA"/>
</dbReference>
<dbReference type="OrthoDB" id="9779418at2"/>
<dbReference type="CDD" id="cd16018">
    <property type="entry name" value="Enpp"/>
    <property type="match status" value="1"/>
</dbReference>
<dbReference type="Gene3D" id="3.40.720.10">
    <property type="entry name" value="Alkaline Phosphatase, subunit A"/>
    <property type="match status" value="1"/>
</dbReference>
<dbReference type="AlphaFoldDB" id="A0A2T0BI04"/>
<name>A0A2T0BI04_9CLOT</name>
<reference evidence="1 2" key="1">
    <citation type="submission" date="2018-03" db="EMBL/GenBank/DDBJ databases">
        <title>Genome sequence of Clostridium luticellarii DSM 29923.</title>
        <authorList>
            <person name="Poehlein A."/>
            <person name="Daniel R."/>
        </authorList>
    </citation>
    <scope>NUCLEOTIDE SEQUENCE [LARGE SCALE GENOMIC DNA]</scope>
    <source>
        <strain evidence="1 2">DSM 29923</strain>
    </source>
</reference>
<dbReference type="Pfam" id="PF01663">
    <property type="entry name" value="Phosphodiest"/>
    <property type="match status" value="1"/>
</dbReference>
<keyword evidence="2" id="KW-1185">Reference proteome</keyword>
<proteinExistence type="predicted"/>
<organism evidence="1 2">
    <name type="scientific">Clostridium luticellarii</name>
    <dbReference type="NCBI Taxonomy" id="1691940"/>
    <lineage>
        <taxon>Bacteria</taxon>
        <taxon>Bacillati</taxon>
        <taxon>Bacillota</taxon>
        <taxon>Clostridia</taxon>
        <taxon>Eubacteriales</taxon>
        <taxon>Clostridiaceae</taxon>
        <taxon>Clostridium</taxon>
    </lineage>
</organism>
<dbReference type="SUPFAM" id="SSF53649">
    <property type="entry name" value="Alkaline phosphatase-like"/>
    <property type="match status" value="1"/>
</dbReference>
<protein>
    <submittedName>
        <fullName evidence="1">Type I phosphodiesterase / nucleotide pyrophosphatase</fullName>
    </submittedName>
</protein>
<evidence type="ECO:0000313" key="2">
    <source>
        <dbReference type="Proteomes" id="UP000237798"/>
    </source>
</evidence>
<dbReference type="Proteomes" id="UP000237798">
    <property type="component" value="Unassembled WGS sequence"/>
</dbReference>
<dbReference type="PANTHER" id="PTHR10151:SF120">
    <property type="entry name" value="BIS(5'-ADENOSYL)-TRIPHOSPHATASE"/>
    <property type="match status" value="1"/>
</dbReference>
<dbReference type="InterPro" id="IPR017850">
    <property type="entry name" value="Alkaline_phosphatase_core_sf"/>
</dbReference>
<comment type="caution">
    <text evidence="1">The sequence shown here is derived from an EMBL/GenBank/DDBJ whole genome shotgun (WGS) entry which is preliminary data.</text>
</comment>